<sequence>MSRHYRYASAPNQQVGLMRCCACGKKITEGLYRYHETEDAYVPCHRACCPADPKWQEIDTADENSRIRHEQYCADVLQFYDKWGALDDDDFMSIVINRKDKP</sequence>
<gene>
    <name evidence="1" type="ORF">FEM54_13505</name>
</gene>
<reference evidence="1 2" key="1">
    <citation type="submission" date="2019-05" db="EMBL/GenBank/DDBJ databases">
        <title>Pseudomonas edaphica sp. nov., isolated from rhizospheric soil of Cistus ladanifer L. in Spain.</title>
        <authorList>
            <person name="Peix A."/>
        </authorList>
    </citation>
    <scope>NUCLEOTIDE SEQUENCE [LARGE SCALE GENOMIC DNA]</scope>
    <source>
        <strain evidence="1 2">RD25</strain>
    </source>
</reference>
<keyword evidence="2" id="KW-1185">Reference proteome</keyword>
<evidence type="ECO:0000313" key="1">
    <source>
        <dbReference type="EMBL" id="TLG91350.1"/>
    </source>
</evidence>
<organism evidence="1 2">
    <name type="scientific">Pseudomonas edaphica</name>
    <dbReference type="NCBI Taxonomy" id="2006980"/>
    <lineage>
        <taxon>Bacteria</taxon>
        <taxon>Pseudomonadati</taxon>
        <taxon>Pseudomonadota</taxon>
        <taxon>Gammaproteobacteria</taxon>
        <taxon>Pseudomonadales</taxon>
        <taxon>Pseudomonadaceae</taxon>
        <taxon>Pseudomonas</taxon>
    </lineage>
</organism>
<proteinExistence type="predicted"/>
<protein>
    <submittedName>
        <fullName evidence="1">Uncharacterized protein</fullName>
    </submittedName>
</protein>
<evidence type="ECO:0000313" key="2">
    <source>
        <dbReference type="Proteomes" id="UP000304941"/>
    </source>
</evidence>
<accession>A0ABY2U557</accession>
<comment type="caution">
    <text evidence="1">The sequence shown here is derived from an EMBL/GenBank/DDBJ whole genome shotgun (WGS) entry which is preliminary data.</text>
</comment>
<dbReference type="Proteomes" id="UP000304941">
    <property type="component" value="Unassembled WGS sequence"/>
</dbReference>
<dbReference type="EMBL" id="VBVZ01000171">
    <property type="protein sequence ID" value="TLG91350.1"/>
    <property type="molecule type" value="Genomic_DNA"/>
</dbReference>
<name>A0ABY2U557_9PSED</name>